<feature type="compositionally biased region" description="Gly residues" evidence="1">
    <location>
        <begin position="134"/>
        <end position="143"/>
    </location>
</feature>
<feature type="compositionally biased region" description="Basic residues" evidence="1">
    <location>
        <begin position="64"/>
        <end position="75"/>
    </location>
</feature>
<reference evidence="2" key="1">
    <citation type="journal article" date="2009" name="Plant Biotechnol. J.">
        <title>Comparative sequence analyses of the major quantitative trait locus phosphorus uptake 1 (Pup1) reveal a complex genetic structure.</title>
        <authorList>
            <person name="Heuer S."/>
            <person name="Lu X."/>
            <person name="Chin J.H."/>
            <person name="Pariasca-Tanaka J."/>
            <person name="Kanamori H."/>
            <person name="Matsumoto T."/>
            <person name="De Leon T."/>
            <person name="Ulat V.J."/>
            <person name="Ismail A.M."/>
            <person name="Yano M."/>
            <person name="Wissuwa M."/>
        </authorList>
    </citation>
    <scope>NUCLEOTIDE SEQUENCE</scope>
</reference>
<gene>
    <name evidence="2" type="primary">K0159D02-13</name>
</gene>
<feature type="compositionally biased region" description="Basic and acidic residues" evidence="1">
    <location>
        <begin position="48"/>
        <end position="63"/>
    </location>
</feature>
<proteinExistence type="predicted"/>
<feature type="compositionally biased region" description="Basic and acidic residues" evidence="1">
    <location>
        <begin position="144"/>
        <end position="155"/>
    </location>
</feature>
<protein>
    <submittedName>
        <fullName evidence="2">Uncharacterized protein</fullName>
    </submittedName>
</protein>
<reference evidence="2" key="3">
    <citation type="journal article" date="2012" name="Nature">
        <title>The protein kinase Pstol1 from traditional rice confers tolerance of phosphorus deficiency.</title>
        <authorList>
            <person name="Gamuyao R."/>
            <person name="Chin J.H."/>
            <person name="Pariasca-Tanaka J."/>
            <person name="Pesaresi P."/>
            <person name="Catausan S."/>
            <person name="Dalid C."/>
            <person name="Slamet-Loedin I."/>
            <person name="Tecson-Mendoza E.M."/>
            <person name="Wissuwa M."/>
            <person name="Heuer S."/>
        </authorList>
    </citation>
    <scope>NUCLEOTIDE SEQUENCE</scope>
</reference>
<evidence type="ECO:0000313" key="2">
    <source>
        <dbReference type="EMBL" id="BAH79978.1"/>
    </source>
</evidence>
<evidence type="ECO:0000256" key="1">
    <source>
        <dbReference type="SAM" id="MobiDB-lite"/>
    </source>
</evidence>
<reference evidence="2" key="2">
    <citation type="journal article" date="2011" name="Plant Physiol.">
        <title>Developing rice with high yield under phosphorus deficiency: Pup1 sequence to application.</title>
        <authorList>
            <person name="Chin J.H."/>
            <person name="Gamuyao R."/>
            <person name="Dalid C."/>
            <person name="Bustamam M."/>
            <person name="Prasetiyono J."/>
            <person name="Moeljopawiro S."/>
            <person name="Wissuwa M."/>
            <person name="Heuer S."/>
        </authorList>
    </citation>
    <scope>NUCLEOTIDE SEQUENCE</scope>
</reference>
<feature type="region of interest" description="Disordered" evidence="1">
    <location>
        <begin position="16"/>
        <end position="105"/>
    </location>
</feature>
<feature type="compositionally biased region" description="Polar residues" evidence="1">
    <location>
        <begin position="16"/>
        <end position="25"/>
    </location>
</feature>
<accession>C5NNN9</accession>
<sequence length="163" mass="17749">MTTHCFVNVYFVFTNMSNAGDNNNTGDKEKEVPSTPTEAILPQTPAEGHSRETAPRSRTGDSKVHRRRTRRRGGARAKLVEPGRKGSNDEARGAAARGAAATLTTGCGFGPESRWRLTMGRGQIRRWAVKERGSCGGRGGSSGGERRGGRSRGWEECGQQRFR</sequence>
<feature type="region of interest" description="Disordered" evidence="1">
    <location>
        <begin position="131"/>
        <end position="163"/>
    </location>
</feature>
<dbReference type="EMBL" id="AB458444">
    <property type="protein sequence ID" value="BAH79978.1"/>
    <property type="molecule type" value="Genomic_DNA"/>
</dbReference>
<feature type="compositionally biased region" description="Basic and acidic residues" evidence="1">
    <location>
        <begin position="78"/>
        <end position="92"/>
    </location>
</feature>
<name>C5NNN9_ORYSI</name>
<organism evidence="2">
    <name type="scientific">Oryza sativa subsp. indica</name>
    <name type="common">Rice</name>
    <dbReference type="NCBI Taxonomy" id="39946"/>
    <lineage>
        <taxon>Eukaryota</taxon>
        <taxon>Viridiplantae</taxon>
        <taxon>Streptophyta</taxon>
        <taxon>Embryophyta</taxon>
        <taxon>Tracheophyta</taxon>
        <taxon>Spermatophyta</taxon>
        <taxon>Magnoliopsida</taxon>
        <taxon>Liliopsida</taxon>
        <taxon>Poales</taxon>
        <taxon>Poaceae</taxon>
        <taxon>BOP clade</taxon>
        <taxon>Oryzoideae</taxon>
        <taxon>Oryzeae</taxon>
        <taxon>Oryzinae</taxon>
        <taxon>Oryza</taxon>
        <taxon>Oryza sativa</taxon>
    </lineage>
</organism>
<dbReference type="AlphaFoldDB" id="C5NNN9"/>